<organism evidence="3 4">
    <name type="scientific">Simplicispira suum</name>
    <dbReference type="NCBI Taxonomy" id="2109915"/>
    <lineage>
        <taxon>Bacteria</taxon>
        <taxon>Pseudomonadati</taxon>
        <taxon>Pseudomonadota</taxon>
        <taxon>Betaproteobacteria</taxon>
        <taxon>Burkholderiales</taxon>
        <taxon>Comamonadaceae</taxon>
        <taxon>Simplicispira</taxon>
    </lineage>
</organism>
<feature type="binding site" evidence="2">
    <location>
        <begin position="32"/>
        <end position="33"/>
    </location>
    <ligand>
        <name>substrate</name>
    </ligand>
</feature>
<dbReference type="OrthoDB" id="9781415at2"/>
<dbReference type="SMART" id="SM00855">
    <property type="entry name" value="PGAM"/>
    <property type="match status" value="1"/>
</dbReference>
<protein>
    <submittedName>
        <fullName evidence="3">Histidine phosphatase family protein</fullName>
    </submittedName>
</protein>
<feature type="binding site" evidence="2">
    <location>
        <position position="69"/>
    </location>
    <ligand>
        <name>substrate</name>
    </ligand>
</feature>
<keyword evidence="4" id="KW-1185">Reference proteome</keyword>
<dbReference type="SUPFAM" id="SSF53254">
    <property type="entry name" value="Phosphoglycerate mutase-like"/>
    <property type="match status" value="1"/>
</dbReference>
<sequence>MAPWDGERRAVDMKIYLVRHGETAWTLSGQHTGVTDLGLTAHGEEESRALAPRLRPLAFARVLVSPRLRARQTCALAGFGEVSELEPDLAEWDYGRYEGLSSEDIRRENPEWNIWRDGCPGGESPADVSARADRLISRLCTTQDTIALFSHGQFSAALAVRWIGLALVEGQHFALHTASVSALGFAGHHPDRRMIELWNERSTLSSGPTQRQ</sequence>
<dbReference type="KEGG" id="simp:C6571_10905"/>
<feature type="active site" description="Proton donor/acceptor" evidence="1">
    <location>
        <position position="91"/>
    </location>
</feature>
<evidence type="ECO:0000256" key="1">
    <source>
        <dbReference type="PIRSR" id="PIRSR613078-1"/>
    </source>
</evidence>
<dbReference type="Pfam" id="PF00300">
    <property type="entry name" value="His_Phos_1"/>
    <property type="match status" value="1"/>
</dbReference>
<dbReference type="AlphaFoldDB" id="A0A2S0N0Q6"/>
<dbReference type="GO" id="GO:0101006">
    <property type="term" value="F:protein histidine phosphatase activity"/>
    <property type="evidence" value="ECO:0007669"/>
    <property type="project" value="TreeGrafter"/>
</dbReference>
<dbReference type="Proteomes" id="UP000239326">
    <property type="component" value="Chromosome"/>
</dbReference>
<dbReference type="EMBL" id="CP027669">
    <property type="protein sequence ID" value="AVO41725.1"/>
    <property type="molecule type" value="Genomic_DNA"/>
</dbReference>
<reference evidence="3 4" key="1">
    <citation type="submission" date="2018-03" db="EMBL/GenBank/DDBJ databases">
        <title>Genome sequencing of Simplicispira sp.</title>
        <authorList>
            <person name="Kim S.-J."/>
            <person name="Heo J."/>
            <person name="Kwon S.-W."/>
        </authorList>
    </citation>
    <scope>NUCLEOTIDE SEQUENCE [LARGE SCALE GENOMIC DNA]</scope>
    <source>
        <strain evidence="3 4">SC1-8</strain>
    </source>
</reference>
<dbReference type="PANTHER" id="PTHR48100">
    <property type="entry name" value="BROAD-SPECIFICITY PHOSPHATASE YOR283W-RELATED"/>
    <property type="match status" value="1"/>
</dbReference>
<dbReference type="InterPro" id="IPR029033">
    <property type="entry name" value="His_PPase_superfam"/>
</dbReference>
<feature type="binding site" evidence="2">
    <location>
        <begin position="91"/>
        <end position="94"/>
    </location>
    <ligand>
        <name>substrate</name>
    </ligand>
</feature>
<dbReference type="Gene3D" id="3.40.50.1240">
    <property type="entry name" value="Phosphoglycerate mutase-like"/>
    <property type="match status" value="1"/>
</dbReference>
<feature type="active site" description="Tele-phosphohistidine intermediate" evidence="1">
    <location>
        <position position="20"/>
    </location>
</feature>
<evidence type="ECO:0000313" key="4">
    <source>
        <dbReference type="Proteomes" id="UP000239326"/>
    </source>
</evidence>
<proteinExistence type="predicted"/>
<dbReference type="InterPro" id="IPR050275">
    <property type="entry name" value="PGM_Phosphatase"/>
</dbReference>
<dbReference type="PANTHER" id="PTHR48100:SF15">
    <property type="entry name" value="SEDOHEPTULOSE 1,7-BISPHOSPHATASE"/>
    <property type="match status" value="1"/>
</dbReference>
<dbReference type="CDD" id="cd07067">
    <property type="entry name" value="HP_PGM_like"/>
    <property type="match status" value="1"/>
</dbReference>
<name>A0A2S0N0Q6_9BURK</name>
<evidence type="ECO:0000313" key="3">
    <source>
        <dbReference type="EMBL" id="AVO41725.1"/>
    </source>
</evidence>
<dbReference type="InterPro" id="IPR013078">
    <property type="entry name" value="His_Pase_superF_clade-1"/>
</dbReference>
<dbReference type="GO" id="GO:0070297">
    <property type="term" value="P:regulation of phosphorelay signal transduction system"/>
    <property type="evidence" value="ECO:0007669"/>
    <property type="project" value="TreeGrafter"/>
</dbReference>
<accession>A0A2S0N0Q6</accession>
<gene>
    <name evidence="3" type="ORF">C6571_10905</name>
</gene>
<evidence type="ECO:0000256" key="2">
    <source>
        <dbReference type="PIRSR" id="PIRSR613078-2"/>
    </source>
</evidence>